<keyword evidence="3" id="KW-0479">Metal-binding</keyword>
<name>A0A075FS72_9EURY</name>
<dbReference type="GO" id="GO:0008033">
    <property type="term" value="P:tRNA processing"/>
    <property type="evidence" value="ECO:0007669"/>
    <property type="project" value="UniProtKB-KW"/>
</dbReference>
<dbReference type="InterPro" id="IPR023572">
    <property type="entry name" value="Archease_dom"/>
</dbReference>
<evidence type="ECO:0000259" key="5">
    <source>
        <dbReference type="Pfam" id="PF01951"/>
    </source>
</evidence>
<dbReference type="Gene3D" id="3.55.10.10">
    <property type="entry name" value="Archease domain"/>
    <property type="match status" value="1"/>
</dbReference>
<dbReference type="SUPFAM" id="SSF69819">
    <property type="entry name" value="MTH1598-like"/>
    <property type="match status" value="1"/>
</dbReference>
<dbReference type="GO" id="GO:0046872">
    <property type="term" value="F:metal ion binding"/>
    <property type="evidence" value="ECO:0007669"/>
    <property type="project" value="UniProtKB-KW"/>
</dbReference>
<evidence type="ECO:0000256" key="2">
    <source>
        <dbReference type="ARBA" id="ARBA00022694"/>
    </source>
</evidence>
<dbReference type="InterPro" id="IPR036820">
    <property type="entry name" value="Archease_dom_sf"/>
</dbReference>
<organism evidence="6">
    <name type="scientific">uncultured marine group II/III euryarchaeote AD1000_44_A09</name>
    <dbReference type="NCBI Taxonomy" id="1457774"/>
    <lineage>
        <taxon>Archaea</taxon>
        <taxon>Methanobacteriati</taxon>
        <taxon>Methanobacteriota</taxon>
        <taxon>environmental samples</taxon>
    </lineage>
</organism>
<keyword evidence="4" id="KW-0106">Calcium</keyword>
<evidence type="ECO:0000256" key="4">
    <source>
        <dbReference type="ARBA" id="ARBA00022837"/>
    </source>
</evidence>
<feature type="domain" description="Archease" evidence="5">
    <location>
        <begin position="23"/>
        <end position="126"/>
    </location>
</feature>
<comment type="similarity">
    <text evidence="1">Belongs to the archease family.</text>
</comment>
<dbReference type="Pfam" id="PF01951">
    <property type="entry name" value="Archease"/>
    <property type="match status" value="1"/>
</dbReference>
<evidence type="ECO:0000313" key="6">
    <source>
        <dbReference type="EMBL" id="AIE94193.1"/>
    </source>
</evidence>
<dbReference type="EMBL" id="KF900416">
    <property type="protein sequence ID" value="AIE94193.1"/>
    <property type="molecule type" value="Genomic_DNA"/>
</dbReference>
<sequence>MQGIQMSERGAALLNGHLRHVGEWAVTIPTGDLERGLVRWLEEILYQGSVEDRWLVESDLVIEEDCLRAQVLWVDARDVELEVEVKAITLHDLAVREVAEGEIVEGVEGVPSFEGPGWMAQVVLDI</sequence>
<reference evidence="6" key="1">
    <citation type="journal article" date="2014" name="Genome Biol. Evol.">
        <title>Pangenome evidence for extensive interdomain horizontal transfer affecting lineage core and shell genes in uncultured planktonic thaumarchaeota and euryarchaeota.</title>
        <authorList>
            <person name="Deschamps P."/>
            <person name="Zivanovic Y."/>
            <person name="Moreira D."/>
            <person name="Rodriguez-Valera F."/>
            <person name="Lopez-Garcia P."/>
        </authorList>
    </citation>
    <scope>NUCLEOTIDE SEQUENCE</scope>
</reference>
<evidence type="ECO:0000256" key="1">
    <source>
        <dbReference type="ARBA" id="ARBA00007963"/>
    </source>
</evidence>
<protein>
    <recommendedName>
        <fullName evidence="5">Archease domain-containing protein</fullName>
    </recommendedName>
</protein>
<accession>A0A075FS72</accession>
<evidence type="ECO:0000256" key="3">
    <source>
        <dbReference type="ARBA" id="ARBA00022723"/>
    </source>
</evidence>
<keyword evidence="2" id="KW-0819">tRNA processing</keyword>
<dbReference type="AlphaFoldDB" id="A0A075FS72"/>
<proteinExistence type="inferred from homology"/>